<dbReference type="NCBIfam" id="NF004388">
    <property type="entry name" value="PRK05749.1-4"/>
    <property type="match status" value="1"/>
</dbReference>
<evidence type="ECO:0000256" key="9">
    <source>
        <dbReference type="ARBA" id="ARBA00031445"/>
    </source>
</evidence>
<evidence type="ECO:0000256" key="6">
    <source>
        <dbReference type="ARBA" id="ARBA00022519"/>
    </source>
</evidence>
<evidence type="ECO:0000313" key="16">
    <source>
        <dbReference type="EMBL" id="RCS69148.1"/>
    </source>
</evidence>
<dbReference type="SUPFAM" id="SSF53756">
    <property type="entry name" value="UDP-Glycosyltransferase/glycogen phosphorylase"/>
    <property type="match status" value="1"/>
</dbReference>
<keyword evidence="13" id="KW-0812">Transmembrane</keyword>
<dbReference type="GO" id="GO:0005886">
    <property type="term" value="C:plasma membrane"/>
    <property type="evidence" value="ECO:0007669"/>
    <property type="project" value="UniProtKB-SubCell"/>
</dbReference>
<feature type="active site" description="Proton acceptor" evidence="11">
    <location>
        <position position="63"/>
    </location>
</feature>
<gene>
    <name evidence="16" type="ORF">CIK83_16205</name>
</gene>
<comment type="catalytic activity">
    <reaction evidence="10 13">
        <text>lipid IVA (E. coli) + CMP-3-deoxy-beta-D-manno-octulosonate = alpha-Kdo-(2-&gt;6)-lipid IVA (E. coli) + CMP + H(+)</text>
        <dbReference type="Rhea" id="RHEA:28066"/>
        <dbReference type="ChEBI" id="CHEBI:15378"/>
        <dbReference type="ChEBI" id="CHEBI:58603"/>
        <dbReference type="ChEBI" id="CHEBI:60364"/>
        <dbReference type="ChEBI" id="CHEBI:60377"/>
        <dbReference type="ChEBI" id="CHEBI:85987"/>
        <dbReference type="EC" id="2.4.99.12"/>
    </reaction>
</comment>
<evidence type="ECO:0000256" key="8">
    <source>
        <dbReference type="ARBA" id="ARBA00022968"/>
    </source>
</evidence>
<keyword evidence="6" id="KW-0997">Cell inner membrane</keyword>
<feature type="site" description="Transition state stabilizer" evidence="12">
    <location>
        <position position="132"/>
    </location>
</feature>
<dbReference type="FunFam" id="3.40.50.2000:FF:000032">
    <property type="entry name" value="3-deoxy-D-manno-octulosonic acid transferase"/>
    <property type="match status" value="1"/>
</dbReference>
<evidence type="ECO:0000256" key="5">
    <source>
        <dbReference type="ARBA" id="ARBA00019077"/>
    </source>
</evidence>
<dbReference type="Pfam" id="PF00534">
    <property type="entry name" value="Glycos_transf_1"/>
    <property type="match status" value="1"/>
</dbReference>
<dbReference type="RefSeq" id="WP_086962197.1">
    <property type="nucleotide sequence ID" value="NZ_FUKS01000041.1"/>
</dbReference>
<evidence type="ECO:0000256" key="11">
    <source>
        <dbReference type="PIRSR" id="PIRSR639901-1"/>
    </source>
</evidence>
<evidence type="ECO:0000256" key="4">
    <source>
        <dbReference type="ARBA" id="ARBA00012621"/>
    </source>
</evidence>
<evidence type="ECO:0000256" key="7">
    <source>
        <dbReference type="ARBA" id="ARBA00022679"/>
    </source>
</evidence>
<comment type="pathway">
    <text evidence="2 13">Bacterial outer membrane biogenesis; LPS core biosynthesis.</text>
</comment>
<dbReference type="InterPro" id="IPR001296">
    <property type="entry name" value="Glyco_trans_1"/>
</dbReference>
<reference evidence="16 17" key="1">
    <citation type="journal article" date="2017" name="Elife">
        <title>Extensive horizontal gene transfer in cheese-associated bacteria.</title>
        <authorList>
            <person name="Bonham K.S."/>
            <person name="Wolfe B.E."/>
            <person name="Dutton R.J."/>
        </authorList>
    </citation>
    <scope>NUCLEOTIDE SEQUENCE [LARGE SCALE GENOMIC DNA]</scope>
    <source>
        <strain evidence="16 17">JB196</strain>
    </source>
</reference>
<dbReference type="UniPathway" id="UPA00958"/>
<dbReference type="InterPro" id="IPR038107">
    <property type="entry name" value="Glycos_transf_N_sf"/>
</dbReference>
<evidence type="ECO:0000313" key="17">
    <source>
        <dbReference type="Proteomes" id="UP000252479"/>
    </source>
</evidence>
<keyword evidence="13" id="KW-1003">Cell membrane</keyword>
<comment type="caution">
    <text evidence="16">The sequence shown here is derived from an EMBL/GenBank/DDBJ whole genome shotgun (WGS) entry which is preliminary data.</text>
</comment>
<keyword evidence="13" id="KW-0472">Membrane</keyword>
<comment type="similarity">
    <text evidence="3">Belongs to the glycosyltransferase group 1 family. Glycosyltransferase 30 subfamily.</text>
</comment>
<dbReference type="Pfam" id="PF04413">
    <property type="entry name" value="Glycos_transf_N"/>
    <property type="match status" value="1"/>
</dbReference>
<sequence>MVIRYFYTFFLTLVSPILLFGLYKKKPGKPTFGSRWKEHFGHTPPLHDQTASPIWIHTVSVGETIAATPFIRALHQQYPKTPIIITTTTSTGAQQAKKLADIAEHRYMPLDFPFAIKGFLGSIRPKVMLIMETELWPNTLHHVAKTGIPITVINARLSERSAKKYKKFQRIFDLLAKNLSLILCQHQDDADRFIQLGFVKDNVKVTGSLKFDIQVPDEIHQSGTLLRETLGEKRPIWIAASTHEGEDKQVLNAHRAVLKQHPNALLIIVPRHPERFNDVYQLCISEDFCTQRRTDKNNRSQQTQVYLADTMGEMMLLLRASDVCFMGGSLLGDKVGGHNLLEPAALGIPTLIGPSFYNFHDIANQLIACGATSIIENSDQLSQHIIQIFSDPQKAVIQSKIAMAFVQKNTGATVKSLSEIQKLIV</sequence>
<keyword evidence="7 13" id="KW-0808">Transferase</keyword>
<name>A0A368LGE0_9VIBR</name>
<dbReference type="GO" id="GO:0009245">
    <property type="term" value="P:lipid A biosynthetic process"/>
    <property type="evidence" value="ECO:0007669"/>
    <property type="project" value="TreeGrafter"/>
</dbReference>
<organism evidence="16 17">
    <name type="scientific">Vibrio casei</name>
    <dbReference type="NCBI Taxonomy" id="673372"/>
    <lineage>
        <taxon>Bacteria</taxon>
        <taxon>Pseudomonadati</taxon>
        <taxon>Pseudomonadota</taxon>
        <taxon>Gammaproteobacteria</taxon>
        <taxon>Vibrionales</taxon>
        <taxon>Vibrionaceae</taxon>
        <taxon>Vibrio</taxon>
    </lineage>
</organism>
<dbReference type="EMBL" id="QPGL01000003">
    <property type="protein sequence ID" value="RCS69148.1"/>
    <property type="molecule type" value="Genomic_DNA"/>
</dbReference>
<evidence type="ECO:0000256" key="13">
    <source>
        <dbReference type="RuleBase" id="RU365103"/>
    </source>
</evidence>
<feature type="domain" description="Glycosyl transferase family 1" evidence="14">
    <location>
        <begin position="236"/>
        <end position="396"/>
    </location>
</feature>
<keyword evidence="17" id="KW-1185">Reference proteome</keyword>
<evidence type="ECO:0000259" key="15">
    <source>
        <dbReference type="Pfam" id="PF04413"/>
    </source>
</evidence>
<dbReference type="FunFam" id="3.40.50.11720:FF:000001">
    <property type="entry name" value="3-deoxy-D-manno-octulosonic acid transferase"/>
    <property type="match status" value="1"/>
</dbReference>
<evidence type="ECO:0000256" key="10">
    <source>
        <dbReference type="ARBA" id="ARBA00049183"/>
    </source>
</evidence>
<evidence type="ECO:0000256" key="12">
    <source>
        <dbReference type="PIRSR" id="PIRSR639901-2"/>
    </source>
</evidence>
<dbReference type="GO" id="GO:0009244">
    <property type="term" value="P:lipopolysaccharide core region biosynthetic process"/>
    <property type="evidence" value="ECO:0007669"/>
    <property type="project" value="UniProtKB-UniRule"/>
</dbReference>
<dbReference type="InterPro" id="IPR039901">
    <property type="entry name" value="Kdotransferase"/>
</dbReference>
<dbReference type="Proteomes" id="UP000252479">
    <property type="component" value="Unassembled WGS sequence"/>
</dbReference>
<dbReference type="AlphaFoldDB" id="A0A368LGE0"/>
<dbReference type="InterPro" id="IPR007507">
    <property type="entry name" value="Glycos_transf_N"/>
</dbReference>
<dbReference type="PANTHER" id="PTHR42755:SF1">
    <property type="entry name" value="3-DEOXY-D-MANNO-OCTULOSONIC ACID TRANSFERASE, MITOCHONDRIAL-RELATED"/>
    <property type="match status" value="1"/>
</dbReference>
<evidence type="ECO:0000256" key="3">
    <source>
        <dbReference type="ARBA" id="ARBA00006380"/>
    </source>
</evidence>
<feature type="domain" description="3-deoxy-D-manno-octulosonic-acid transferase N-terminal" evidence="15">
    <location>
        <begin position="35"/>
        <end position="213"/>
    </location>
</feature>
<feature type="site" description="Transition state stabilizer" evidence="12">
    <location>
        <position position="210"/>
    </location>
</feature>
<keyword evidence="8" id="KW-0735">Signal-anchor</keyword>
<evidence type="ECO:0000259" key="14">
    <source>
        <dbReference type="Pfam" id="PF00534"/>
    </source>
</evidence>
<comment type="function">
    <text evidence="13">Involved in lipopolysaccharide (LPS) biosynthesis. Catalyzes the transfer of 3-deoxy-D-manno-octulosonate (Kdo) residue(s) from CMP-Kdo to lipid IV(A), the tetraacyldisaccharide-1,4'-bisphosphate precursor of lipid A.</text>
</comment>
<accession>A0A368LGE0</accession>
<evidence type="ECO:0000256" key="2">
    <source>
        <dbReference type="ARBA" id="ARBA00004713"/>
    </source>
</evidence>
<dbReference type="EC" id="2.4.99.12" evidence="4 13"/>
<comment type="subcellular location">
    <subcellularLocation>
        <location evidence="1">Cell inner membrane</location>
        <topology evidence="1">Single-pass membrane protein</topology>
        <orientation evidence="1">Cytoplasmic side</orientation>
    </subcellularLocation>
    <subcellularLocation>
        <location evidence="13">Cell membrane</location>
    </subcellularLocation>
</comment>
<dbReference type="Gene3D" id="3.40.50.2000">
    <property type="entry name" value="Glycogen Phosphorylase B"/>
    <property type="match status" value="1"/>
</dbReference>
<dbReference type="GO" id="GO:0043842">
    <property type="term" value="F:Kdo transferase activity"/>
    <property type="evidence" value="ECO:0007669"/>
    <property type="project" value="UniProtKB-EC"/>
</dbReference>
<keyword evidence="13" id="KW-0448">Lipopolysaccharide biosynthesis</keyword>
<dbReference type="GeneID" id="303190467"/>
<dbReference type="PANTHER" id="PTHR42755">
    <property type="entry name" value="3-DEOXY-MANNO-OCTULOSONATE CYTIDYLYLTRANSFERASE"/>
    <property type="match status" value="1"/>
</dbReference>
<evidence type="ECO:0000256" key="1">
    <source>
        <dbReference type="ARBA" id="ARBA00004388"/>
    </source>
</evidence>
<dbReference type="Gene3D" id="3.40.50.11720">
    <property type="entry name" value="3-Deoxy-D-manno-octulosonic-acid transferase, N-terminal domain"/>
    <property type="match status" value="1"/>
</dbReference>
<protein>
    <recommendedName>
        <fullName evidence="5 13">3-deoxy-D-manno-octulosonic acid transferase</fullName>
        <shortName evidence="13">Kdo transferase</shortName>
        <ecNumber evidence="4 13">2.4.99.12</ecNumber>
    </recommendedName>
    <alternativeName>
        <fullName evidence="9 13">Lipid IV(A) 3-deoxy-D-manno-octulosonic acid transferase</fullName>
    </alternativeName>
</protein>
<feature type="transmembrane region" description="Helical" evidence="13">
    <location>
        <begin position="6"/>
        <end position="23"/>
    </location>
</feature>
<proteinExistence type="inferred from homology"/>
<keyword evidence="13" id="KW-1133">Transmembrane helix</keyword>